<dbReference type="InterPro" id="IPR005178">
    <property type="entry name" value="Ostalpha/TMEM184C"/>
</dbReference>
<sequence length="243" mass="28340">MAPVYAINSFVGLLDIRGSKPFFMLLDSVKECYEALVIAKFLSLMYSYLNISTNRNIVPDEIKGREIHHSFPMTLFLPTKTHLDIHTIRFLKYWTWQFVIIRPICSILMITLQILGIYPSWVSWIFTVILNLSFALAMYSLVVFYHVFAKELKPHKPLAKFLCVKGIVFFSFWQGMVLDILVAMGIIRSHHFWLDTEHVEEAIQNVLVCLEMVVFSVFQQYAFQVSPYSGDVEARLRLQKKDE</sequence>
<comment type="subcellular location">
    <subcellularLocation>
        <location evidence="1">Membrane</location>
        <topology evidence="1">Multi-pass membrane protein</topology>
    </subcellularLocation>
</comment>
<evidence type="ECO:0000313" key="7">
    <source>
        <dbReference type="Proteomes" id="UP000834106"/>
    </source>
</evidence>
<dbReference type="Pfam" id="PF03619">
    <property type="entry name" value="Solute_trans_a"/>
    <property type="match status" value="1"/>
</dbReference>
<evidence type="ECO:0000256" key="2">
    <source>
        <dbReference type="ARBA" id="ARBA00022692"/>
    </source>
</evidence>
<evidence type="ECO:0000256" key="3">
    <source>
        <dbReference type="ARBA" id="ARBA00022989"/>
    </source>
</evidence>
<keyword evidence="3 5" id="KW-1133">Transmembrane helix</keyword>
<dbReference type="EMBL" id="OU503055">
    <property type="protein sequence ID" value="CAI9783855.1"/>
    <property type="molecule type" value="Genomic_DNA"/>
</dbReference>
<evidence type="ECO:0000256" key="5">
    <source>
        <dbReference type="SAM" id="Phobius"/>
    </source>
</evidence>
<protein>
    <recommendedName>
        <fullName evidence="8">Transmembrane protein 184C</fullName>
    </recommendedName>
</protein>
<dbReference type="AlphaFoldDB" id="A0AAD2AEI6"/>
<evidence type="ECO:0008006" key="8">
    <source>
        <dbReference type="Google" id="ProtNLM"/>
    </source>
</evidence>
<feature type="transmembrane region" description="Helical" evidence="5">
    <location>
        <begin position="161"/>
        <end position="187"/>
    </location>
</feature>
<dbReference type="Proteomes" id="UP000834106">
    <property type="component" value="Chromosome 20"/>
</dbReference>
<feature type="transmembrane region" description="Helical" evidence="5">
    <location>
        <begin position="124"/>
        <end position="149"/>
    </location>
</feature>
<dbReference type="PANTHER" id="PTHR23423">
    <property type="entry name" value="ORGANIC SOLUTE TRANSPORTER-RELATED"/>
    <property type="match status" value="1"/>
</dbReference>
<proteinExistence type="predicted"/>
<name>A0AAD2AEI6_9LAMI</name>
<evidence type="ECO:0000256" key="1">
    <source>
        <dbReference type="ARBA" id="ARBA00004141"/>
    </source>
</evidence>
<evidence type="ECO:0000256" key="4">
    <source>
        <dbReference type="ARBA" id="ARBA00023136"/>
    </source>
</evidence>
<accession>A0AAD2AEI6</accession>
<reference evidence="6" key="1">
    <citation type="submission" date="2023-05" db="EMBL/GenBank/DDBJ databases">
        <authorList>
            <person name="Huff M."/>
        </authorList>
    </citation>
    <scope>NUCLEOTIDE SEQUENCE</scope>
</reference>
<feature type="transmembrane region" description="Helical" evidence="5">
    <location>
        <begin position="99"/>
        <end position="118"/>
    </location>
</feature>
<keyword evidence="2 5" id="KW-0812">Transmembrane</keyword>
<evidence type="ECO:0000313" key="6">
    <source>
        <dbReference type="EMBL" id="CAI9783855.1"/>
    </source>
</evidence>
<dbReference type="SMART" id="SM01417">
    <property type="entry name" value="Solute_trans_a"/>
    <property type="match status" value="1"/>
</dbReference>
<organism evidence="6 7">
    <name type="scientific">Fraxinus pennsylvanica</name>
    <dbReference type="NCBI Taxonomy" id="56036"/>
    <lineage>
        <taxon>Eukaryota</taxon>
        <taxon>Viridiplantae</taxon>
        <taxon>Streptophyta</taxon>
        <taxon>Embryophyta</taxon>
        <taxon>Tracheophyta</taxon>
        <taxon>Spermatophyta</taxon>
        <taxon>Magnoliopsida</taxon>
        <taxon>eudicotyledons</taxon>
        <taxon>Gunneridae</taxon>
        <taxon>Pentapetalae</taxon>
        <taxon>asterids</taxon>
        <taxon>lamiids</taxon>
        <taxon>Lamiales</taxon>
        <taxon>Oleaceae</taxon>
        <taxon>Oleeae</taxon>
        <taxon>Fraxinus</taxon>
    </lineage>
</organism>
<dbReference type="GO" id="GO:0016020">
    <property type="term" value="C:membrane"/>
    <property type="evidence" value="ECO:0007669"/>
    <property type="project" value="UniProtKB-SubCell"/>
</dbReference>
<keyword evidence="7" id="KW-1185">Reference proteome</keyword>
<gene>
    <name evidence="6" type="ORF">FPE_LOCUS31285</name>
</gene>
<keyword evidence="4 5" id="KW-0472">Membrane</keyword>